<proteinExistence type="predicted"/>
<keyword evidence="2" id="KW-0547">Nucleotide-binding</keyword>
<dbReference type="EMBL" id="AAKNFY010000012">
    <property type="protein sequence ID" value="ECT5878709.1"/>
    <property type="molecule type" value="Genomic_DNA"/>
</dbReference>
<dbReference type="EMBL" id="AAMHXE010000010">
    <property type="protein sequence ID" value="EDH5179234.1"/>
    <property type="molecule type" value="Genomic_DNA"/>
</dbReference>
<dbReference type="Pfam" id="PF13856">
    <property type="entry name" value="Gifsy-2"/>
    <property type="match status" value="1"/>
</dbReference>
<reference evidence="2" key="1">
    <citation type="submission" date="2018-07" db="EMBL/GenBank/DDBJ databases">
        <authorList>
            <consortium name="GenomeTrakr network: Whole genome sequencing for foodborne pathogen traceback"/>
        </authorList>
    </citation>
    <scope>NUCLEOTIDE SEQUENCE</scope>
    <source>
        <strain evidence="2">FSIS1701107</strain>
    </source>
</reference>
<comment type="caution">
    <text evidence="2">The sequence shown here is derived from an EMBL/GenBank/DDBJ whole genome shotgun (WGS) entry which is preliminary data.</text>
</comment>
<evidence type="ECO:0000313" key="1">
    <source>
        <dbReference type="EMBL" id="ECT5878709.1"/>
    </source>
</evidence>
<dbReference type="SUPFAM" id="SSF69279">
    <property type="entry name" value="Phage tail proteins"/>
    <property type="match status" value="1"/>
</dbReference>
<dbReference type="InterPro" id="IPR025601">
    <property type="entry name" value="ATP-bd_sugar_transptr-like"/>
</dbReference>
<dbReference type="AlphaFoldDB" id="A0A3V4SQ98"/>
<sequence>MLNPFDRLVSRMDAVTVNKMGKPATINGEPMIVIPAEFLEEMGPLSGTGRSLVVFTSGYSPRRNDVVIFEGEEFHLTRHERFNGKPRIFIE</sequence>
<dbReference type="Gene3D" id="2.40.10.210">
    <property type="entry name" value="Phage tail proteins (gpFII-like)"/>
    <property type="match status" value="1"/>
</dbReference>
<dbReference type="GO" id="GO:0005524">
    <property type="term" value="F:ATP binding"/>
    <property type="evidence" value="ECO:0007669"/>
    <property type="project" value="UniProtKB-KW"/>
</dbReference>
<organism evidence="2">
    <name type="scientific">Salmonella enterica subsp. enterica serovar Altona</name>
    <dbReference type="NCBI Taxonomy" id="1151173"/>
    <lineage>
        <taxon>Bacteria</taxon>
        <taxon>Pseudomonadati</taxon>
        <taxon>Pseudomonadota</taxon>
        <taxon>Gammaproteobacteria</taxon>
        <taxon>Enterobacterales</taxon>
        <taxon>Enterobacteriaceae</taxon>
        <taxon>Salmonella</taxon>
    </lineage>
</organism>
<accession>A0A3V4SQ98</accession>
<gene>
    <name evidence="1" type="ORF">A3Z14_17630</name>
    <name evidence="2" type="ORF">CB082_17905</name>
</gene>
<keyword evidence="2" id="KW-0067">ATP-binding</keyword>
<name>A0A3V4SQ98_SALET</name>
<dbReference type="RefSeq" id="WP_000933904.1">
    <property type="nucleotide sequence ID" value="NZ_JADDHZ010000009.1"/>
</dbReference>
<reference evidence="1" key="2">
    <citation type="submission" date="2018-07" db="EMBL/GenBank/DDBJ databases">
        <authorList>
            <consortium name="NARMS: The National Antimicrobial Resistance Monitoring System"/>
        </authorList>
    </citation>
    <scope>NUCLEOTIDE SEQUENCE</scope>
    <source>
        <strain evidence="1">CVM N57113F</strain>
    </source>
</reference>
<protein>
    <submittedName>
        <fullName evidence="2">ATP-binding protein</fullName>
    </submittedName>
</protein>
<evidence type="ECO:0000313" key="2">
    <source>
        <dbReference type="EMBL" id="EDH5179234.1"/>
    </source>
</evidence>